<keyword evidence="3" id="KW-1185">Reference proteome</keyword>
<name>A0AA88YSI2_PINIB</name>
<protein>
    <submittedName>
        <fullName evidence="2">Uncharacterized protein</fullName>
    </submittedName>
</protein>
<evidence type="ECO:0000313" key="3">
    <source>
        <dbReference type="Proteomes" id="UP001186944"/>
    </source>
</evidence>
<keyword evidence="1" id="KW-0472">Membrane</keyword>
<comment type="caution">
    <text evidence="2">The sequence shown here is derived from an EMBL/GenBank/DDBJ whole genome shotgun (WGS) entry which is preliminary data.</text>
</comment>
<keyword evidence="1" id="KW-1133">Transmembrane helix</keyword>
<evidence type="ECO:0000256" key="1">
    <source>
        <dbReference type="SAM" id="Phobius"/>
    </source>
</evidence>
<accession>A0AA88YSI2</accession>
<organism evidence="2 3">
    <name type="scientific">Pinctada imbricata</name>
    <name type="common">Atlantic pearl-oyster</name>
    <name type="synonym">Pinctada martensii</name>
    <dbReference type="NCBI Taxonomy" id="66713"/>
    <lineage>
        <taxon>Eukaryota</taxon>
        <taxon>Metazoa</taxon>
        <taxon>Spiralia</taxon>
        <taxon>Lophotrochozoa</taxon>
        <taxon>Mollusca</taxon>
        <taxon>Bivalvia</taxon>
        <taxon>Autobranchia</taxon>
        <taxon>Pteriomorphia</taxon>
        <taxon>Pterioida</taxon>
        <taxon>Pterioidea</taxon>
        <taxon>Pteriidae</taxon>
        <taxon>Pinctada</taxon>
    </lineage>
</organism>
<gene>
    <name evidence="2" type="ORF">FSP39_011021</name>
</gene>
<proteinExistence type="predicted"/>
<evidence type="ECO:0000313" key="2">
    <source>
        <dbReference type="EMBL" id="KAK3106016.1"/>
    </source>
</evidence>
<dbReference type="EMBL" id="VSWD01000003">
    <property type="protein sequence ID" value="KAK3106016.1"/>
    <property type="molecule type" value="Genomic_DNA"/>
</dbReference>
<dbReference type="AlphaFoldDB" id="A0AA88YSI2"/>
<keyword evidence="1" id="KW-0812">Transmembrane</keyword>
<dbReference type="Proteomes" id="UP001186944">
    <property type="component" value="Unassembled WGS sequence"/>
</dbReference>
<reference evidence="2" key="1">
    <citation type="submission" date="2019-08" db="EMBL/GenBank/DDBJ databases">
        <title>The improved chromosome-level genome for the pearl oyster Pinctada fucata martensii using PacBio sequencing and Hi-C.</title>
        <authorList>
            <person name="Zheng Z."/>
        </authorList>
    </citation>
    <scope>NUCLEOTIDE SEQUENCE</scope>
    <source>
        <strain evidence="2">ZZ-2019</strain>
        <tissue evidence="2">Adductor muscle</tissue>
    </source>
</reference>
<feature type="transmembrane region" description="Helical" evidence="1">
    <location>
        <begin position="138"/>
        <end position="159"/>
    </location>
</feature>
<sequence length="413" mass="46836">MQCKCKEKKNEFCRKISNFICEKDCPIETTTNRIQTSEPPMKNDATTTEPFLTLPIDNPTTNWKGLPENTSSSFGQIQEGLSTSVLNEVVSINMSISDALTSTESMDSDVKNYTETSGQYFNNTFESSTPYVIRLLPIGWIIAGATTAVNIIFILVLFLRRWRKGKRNFPRKRIYSGVSTSSFIFRSSREPTDNQETLRPQSAPIIPLIRLSSTYELAGCVQRSSTPLISEMSSTSRYAACYDDARRRPSDFSTHTQSCASYLSVNDGLSRDTSADDYYKLEKLKVPCRRSRSVYSTSRRSKSSIESSRLSKSLSDLSTLVPYSFPKKRLCVSDRIAFDVADDEQSVFQHHFDQSISKLFSESDPHLINPDVLFQFQLSWETDSESYFMEVESSSFVDNILNKIGEQSEQRNS</sequence>